<keyword evidence="4 7" id="KW-0812">Transmembrane</keyword>
<feature type="transmembrane region" description="Helical" evidence="7">
    <location>
        <begin position="455"/>
        <end position="481"/>
    </location>
</feature>
<feature type="transmembrane region" description="Helical" evidence="7">
    <location>
        <begin position="328"/>
        <end position="349"/>
    </location>
</feature>
<keyword evidence="5 7" id="KW-1133">Transmembrane helix</keyword>
<evidence type="ECO:0000256" key="2">
    <source>
        <dbReference type="ARBA" id="ARBA00022475"/>
    </source>
</evidence>
<dbReference type="NCBIfam" id="TIGR00786">
    <property type="entry name" value="dctM"/>
    <property type="match status" value="1"/>
</dbReference>
<dbReference type="Pfam" id="PF06808">
    <property type="entry name" value="DctM"/>
    <property type="match status" value="1"/>
</dbReference>
<feature type="transmembrane region" description="Helical" evidence="7">
    <location>
        <begin position="41"/>
        <end position="58"/>
    </location>
</feature>
<sequence>MLHKIEDKTTQILVGLLAVLPLVFKVFQDGFHIAVSDADSVLVNLVFLFFCFSGIITWQSGRHLSLASLLGKAPDKIRAVFFQVRACAISFVITALFFDSFCQMVNPEQLSNTAWGIPLKIFFAFLPLCYFGIEVFCLKEKEGRLASVLGIFFGFFVALGPFTGILYYLFGVQNAPALYKLNDLWLSFSETAFIPAILFFILLAFIGLPLFIVISGITYVAFSQAGGYVDVIPLETYRILTDKSVAAIPLFTIAGYILSQGSAGKRFVALFNAAFGWFRGGTVVAAVIVMAFFTTFTGVSGVTVLALGALLSLILTESGYTKERAESLITSCGALGLLFPPSVAIIMYATVNYFSVDVIHLFVASLFPGFLMSFAMIVLGIFFDRRKSRPAFSFSKIFQAVKECIWELLLPLIICVGYFSGFFDLFQIASFSVLYAFCLAAFIRKDFTFSSTCSIVGDSIPVSGGVLFILGAAAGLSYFMLDADVPNLLASAITKYVANKYVFLILMNLLLLAVGCLMDIYSAILIVSPLLIPLAESFGITPLQSGVIFLMNLSIGFLTPPVGMDLFIASYTFKKPIGKVVKGILPFLAVQLFVLVLVTYVPWFTHAFVK</sequence>
<comment type="subcellular location">
    <subcellularLocation>
        <location evidence="1">Cell inner membrane</location>
        <topology evidence="1">Multi-pass membrane protein</topology>
    </subcellularLocation>
</comment>
<dbReference type="InterPro" id="IPR010656">
    <property type="entry name" value="DctM"/>
</dbReference>
<proteinExistence type="predicted"/>
<evidence type="ECO:0000259" key="8">
    <source>
        <dbReference type="Pfam" id="PF06808"/>
    </source>
</evidence>
<organism evidence="9 10">
    <name type="scientific">Treponema parvum</name>
    <dbReference type="NCBI Taxonomy" id="138851"/>
    <lineage>
        <taxon>Bacteria</taxon>
        <taxon>Pseudomonadati</taxon>
        <taxon>Spirochaetota</taxon>
        <taxon>Spirochaetia</taxon>
        <taxon>Spirochaetales</taxon>
        <taxon>Treponemataceae</taxon>
        <taxon>Treponema</taxon>
    </lineage>
</organism>
<protein>
    <submittedName>
        <fullName evidence="9">TRAP transporter large permease subunit</fullName>
    </submittedName>
</protein>
<evidence type="ECO:0000256" key="1">
    <source>
        <dbReference type="ARBA" id="ARBA00004429"/>
    </source>
</evidence>
<reference evidence="9 10" key="1">
    <citation type="journal article" date="2021" name="Microbiol. Resour. Announc.">
        <title>Complete Genome Sequences of Three Human Oral Treponema parvum Isolates.</title>
        <authorList>
            <person name="Zeng H."/>
            <person name="Watt R.M."/>
        </authorList>
    </citation>
    <scope>NUCLEOTIDE SEQUENCE [LARGE SCALE GENOMIC DNA]</scope>
    <source>
        <strain evidence="9 10">ATCC 700770</strain>
    </source>
</reference>
<feature type="domain" description="TRAP C4-dicarboxylate transport system permease DctM subunit" evidence="8">
    <location>
        <begin position="199"/>
        <end position="604"/>
    </location>
</feature>
<dbReference type="EMBL" id="CP054142">
    <property type="protein sequence ID" value="QTQ14393.1"/>
    <property type="molecule type" value="Genomic_DNA"/>
</dbReference>
<accession>A0A975F4Y6</accession>
<evidence type="ECO:0000313" key="9">
    <source>
        <dbReference type="EMBL" id="QTQ14393.1"/>
    </source>
</evidence>
<feature type="transmembrane region" description="Helical" evidence="7">
    <location>
        <begin position="546"/>
        <end position="564"/>
    </location>
</feature>
<gene>
    <name evidence="9" type="ORF">HRQ91_07965</name>
</gene>
<feature type="transmembrane region" description="Helical" evidence="7">
    <location>
        <begin position="584"/>
        <end position="604"/>
    </location>
</feature>
<dbReference type="InterPro" id="IPR004681">
    <property type="entry name" value="TRAP_DctM"/>
</dbReference>
<keyword evidence="3" id="KW-0997">Cell inner membrane</keyword>
<name>A0A975F4Y6_9SPIR</name>
<keyword evidence="6 7" id="KW-0472">Membrane</keyword>
<feature type="transmembrane region" description="Helical" evidence="7">
    <location>
        <begin position="12"/>
        <end position="35"/>
    </location>
</feature>
<dbReference type="GO" id="GO:0022857">
    <property type="term" value="F:transmembrane transporter activity"/>
    <property type="evidence" value="ECO:0007669"/>
    <property type="project" value="TreeGrafter"/>
</dbReference>
<dbReference type="GO" id="GO:0005886">
    <property type="term" value="C:plasma membrane"/>
    <property type="evidence" value="ECO:0007669"/>
    <property type="project" value="UniProtKB-SubCell"/>
</dbReference>
<evidence type="ECO:0000256" key="4">
    <source>
        <dbReference type="ARBA" id="ARBA00022692"/>
    </source>
</evidence>
<dbReference type="RefSeq" id="WP_210119055.1">
    <property type="nucleotide sequence ID" value="NZ_CP054142.1"/>
</dbReference>
<keyword evidence="2" id="KW-1003">Cell membrane</keyword>
<dbReference type="KEGG" id="tpav:HRQ91_07965"/>
<dbReference type="PANTHER" id="PTHR33362">
    <property type="entry name" value="SIALIC ACID TRAP TRANSPORTER PERMEASE PROTEIN SIAT-RELATED"/>
    <property type="match status" value="1"/>
</dbReference>
<keyword evidence="10" id="KW-1185">Reference proteome</keyword>
<feature type="transmembrane region" description="Helical" evidence="7">
    <location>
        <begin position="118"/>
        <end position="138"/>
    </location>
</feature>
<feature type="transmembrane region" description="Helical" evidence="7">
    <location>
        <begin position="283"/>
        <end position="316"/>
    </location>
</feature>
<feature type="transmembrane region" description="Helical" evidence="7">
    <location>
        <begin position="501"/>
        <end position="534"/>
    </location>
</feature>
<evidence type="ECO:0000256" key="7">
    <source>
        <dbReference type="SAM" id="Phobius"/>
    </source>
</evidence>
<evidence type="ECO:0000256" key="3">
    <source>
        <dbReference type="ARBA" id="ARBA00022519"/>
    </source>
</evidence>
<feature type="transmembrane region" description="Helical" evidence="7">
    <location>
        <begin position="404"/>
        <end position="420"/>
    </location>
</feature>
<evidence type="ECO:0000256" key="5">
    <source>
        <dbReference type="ARBA" id="ARBA00022989"/>
    </source>
</evidence>
<feature type="transmembrane region" description="Helical" evidence="7">
    <location>
        <begin position="79"/>
        <end position="98"/>
    </location>
</feature>
<feature type="transmembrane region" description="Helical" evidence="7">
    <location>
        <begin position="361"/>
        <end position="383"/>
    </location>
</feature>
<dbReference type="Proteomes" id="UP000671908">
    <property type="component" value="Chromosome"/>
</dbReference>
<feature type="transmembrane region" description="Helical" evidence="7">
    <location>
        <begin position="192"/>
        <end position="222"/>
    </location>
</feature>
<evidence type="ECO:0000313" key="10">
    <source>
        <dbReference type="Proteomes" id="UP000671908"/>
    </source>
</evidence>
<dbReference type="AlphaFoldDB" id="A0A975F4Y6"/>
<feature type="transmembrane region" description="Helical" evidence="7">
    <location>
        <begin position="145"/>
        <end position="170"/>
    </location>
</feature>
<evidence type="ECO:0000256" key="6">
    <source>
        <dbReference type="ARBA" id="ARBA00023136"/>
    </source>
</evidence>